<name>A0A2B4SGS0_STYPI</name>
<feature type="domain" description="HYR" evidence="3">
    <location>
        <begin position="246"/>
        <end position="331"/>
    </location>
</feature>
<dbReference type="PANTHER" id="PTHR24273:SF32">
    <property type="entry name" value="HYALIN"/>
    <property type="match status" value="1"/>
</dbReference>
<proteinExistence type="predicted"/>
<dbReference type="PANTHER" id="PTHR24273">
    <property type="entry name" value="FI04643P-RELATED"/>
    <property type="match status" value="1"/>
</dbReference>
<keyword evidence="5" id="KW-1185">Reference proteome</keyword>
<dbReference type="PROSITE" id="PS50825">
    <property type="entry name" value="HYR"/>
    <property type="match status" value="2"/>
</dbReference>
<dbReference type="InterPro" id="IPR003410">
    <property type="entry name" value="HYR_dom"/>
</dbReference>
<dbReference type="Gene3D" id="2.60.120.260">
    <property type="entry name" value="Galactose-binding domain-like"/>
    <property type="match status" value="1"/>
</dbReference>
<dbReference type="InterPro" id="IPR000421">
    <property type="entry name" value="FA58C"/>
</dbReference>
<dbReference type="Gene3D" id="1.10.238.10">
    <property type="entry name" value="EF-hand"/>
    <property type="match status" value="1"/>
</dbReference>
<feature type="domain" description="F5/8 type C" evidence="2">
    <location>
        <begin position="1"/>
        <end position="64"/>
    </location>
</feature>
<dbReference type="SUPFAM" id="SSF49785">
    <property type="entry name" value="Galactose-binding domain-like"/>
    <property type="match status" value="1"/>
</dbReference>
<dbReference type="Pfam" id="PF02494">
    <property type="entry name" value="HYR"/>
    <property type="match status" value="2"/>
</dbReference>
<comment type="caution">
    <text evidence="4">The sequence shown here is derived from an EMBL/GenBank/DDBJ whole genome shotgun (WGS) entry which is preliminary data.</text>
</comment>
<dbReference type="STRING" id="50429.A0A2B4SGS0"/>
<dbReference type="AlphaFoldDB" id="A0A2B4SGS0"/>
<dbReference type="OrthoDB" id="5948052at2759"/>
<evidence type="ECO:0000313" key="4">
    <source>
        <dbReference type="EMBL" id="PFX27788.1"/>
    </source>
</evidence>
<dbReference type="InterPro" id="IPR008979">
    <property type="entry name" value="Galactose-bd-like_sf"/>
</dbReference>
<evidence type="ECO:0000259" key="2">
    <source>
        <dbReference type="PROSITE" id="PS50022"/>
    </source>
</evidence>
<sequence>MPGDWCSRRTEGNQYLQVDISDVSFQVTSVATQGRADSNQLVTKYRLQYSVDGVTFQFYKEQGQSSNKKDVSSPSACKAVKSVTNKFLPLRNGTKIVGPNAADLTLRERGCCDVFASQSEVESFGLVLKGDVEEFDQNADGKLSPEESKIMTYKSKYDTKQLLCQFKATDTNHDLFVTAEEQEKRVKYFKYDITPKGVAEFIEEGDVDEPDNKSNFHGQLCHISKAMMLMGSNLTVLVAIVCAMEKDVNPPNIECPVDVYSNTEPNKSTREVRWRKPFAMDNSGHIPIVTSFPKGILSPHDFPIGKTRIIYTATDQSGNSHSCVFTVTVIDDEPPKITCPKDMEVIKTGLGPTAVVHWKPPTTKDNSGGHVVLFTESVAGSGFTVGKHQINYKATDPSGNKASCTFHYNCFKSHVPTFAPPLNGLMACAHSSLLNGTACTPQCNLLRDFTRVPAQMYICQSTGTWFAWDSRPAVSQELPWPDCTGPVPFRKGMSWQSFPGDCLDPKVQKLAKKNLVKASIDVFGQDLGLGEDDINIECGKKERKNKSVLLGQDKVARHSNLR</sequence>
<dbReference type="SUPFAM" id="SSF47473">
    <property type="entry name" value="EF-hand"/>
    <property type="match status" value="1"/>
</dbReference>
<organism evidence="4 5">
    <name type="scientific">Stylophora pistillata</name>
    <name type="common">Smooth cauliflower coral</name>
    <dbReference type="NCBI Taxonomy" id="50429"/>
    <lineage>
        <taxon>Eukaryota</taxon>
        <taxon>Metazoa</taxon>
        <taxon>Cnidaria</taxon>
        <taxon>Anthozoa</taxon>
        <taxon>Hexacorallia</taxon>
        <taxon>Scleractinia</taxon>
        <taxon>Astrocoeniina</taxon>
        <taxon>Pocilloporidae</taxon>
        <taxon>Stylophora</taxon>
    </lineage>
</organism>
<evidence type="ECO:0000256" key="1">
    <source>
        <dbReference type="ARBA" id="ARBA00022737"/>
    </source>
</evidence>
<dbReference type="InterPro" id="IPR011992">
    <property type="entry name" value="EF-hand-dom_pair"/>
</dbReference>
<reference evidence="5" key="1">
    <citation type="journal article" date="2017" name="bioRxiv">
        <title>Comparative analysis of the genomes of Stylophora pistillata and Acropora digitifera provides evidence for extensive differences between species of corals.</title>
        <authorList>
            <person name="Voolstra C.R."/>
            <person name="Li Y."/>
            <person name="Liew Y.J."/>
            <person name="Baumgarten S."/>
            <person name="Zoccola D."/>
            <person name="Flot J.-F."/>
            <person name="Tambutte S."/>
            <person name="Allemand D."/>
            <person name="Aranda M."/>
        </authorList>
    </citation>
    <scope>NUCLEOTIDE SEQUENCE [LARGE SCALE GENOMIC DNA]</scope>
</reference>
<dbReference type="PROSITE" id="PS50022">
    <property type="entry name" value="FA58C_3"/>
    <property type="match status" value="1"/>
</dbReference>
<keyword evidence="1" id="KW-0677">Repeat</keyword>
<dbReference type="Pfam" id="PF00754">
    <property type="entry name" value="F5_F8_type_C"/>
    <property type="match status" value="1"/>
</dbReference>
<dbReference type="Proteomes" id="UP000225706">
    <property type="component" value="Unassembled WGS sequence"/>
</dbReference>
<protein>
    <submittedName>
        <fullName evidence="4">Sushi, von Willebrand factor type A, EGF and pentraxin domain-containing protein 1</fullName>
    </submittedName>
</protein>
<dbReference type="EMBL" id="LSMT01000095">
    <property type="protein sequence ID" value="PFX27788.1"/>
    <property type="molecule type" value="Genomic_DNA"/>
</dbReference>
<feature type="domain" description="HYR" evidence="3">
    <location>
        <begin position="332"/>
        <end position="412"/>
    </location>
</feature>
<gene>
    <name evidence="4" type="primary">Svep1</name>
    <name evidence="4" type="ORF">AWC38_SpisGene7501</name>
</gene>
<accession>A0A2B4SGS0</accession>
<evidence type="ECO:0000313" key="5">
    <source>
        <dbReference type="Proteomes" id="UP000225706"/>
    </source>
</evidence>
<evidence type="ECO:0000259" key="3">
    <source>
        <dbReference type="PROSITE" id="PS50825"/>
    </source>
</evidence>